<feature type="region of interest" description="Disordered" evidence="1">
    <location>
        <begin position="476"/>
        <end position="500"/>
    </location>
</feature>
<feature type="compositionally biased region" description="Acidic residues" evidence="1">
    <location>
        <begin position="491"/>
        <end position="500"/>
    </location>
</feature>
<dbReference type="EMBL" id="MN739237">
    <property type="protein sequence ID" value="QHS95025.1"/>
    <property type="molecule type" value="Genomic_DNA"/>
</dbReference>
<dbReference type="Pfam" id="PF09588">
    <property type="entry name" value="YqaJ"/>
    <property type="match status" value="1"/>
</dbReference>
<dbReference type="AlphaFoldDB" id="A0A6C0BRF9"/>
<dbReference type="PANTHER" id="PTHR46609">
    <property type="entry name" value="EXONUCLEASE, PHAGE-TYPE/RECB, C-TERMINAL DOMAIN-CONTAINING PROTEIN"/>
    <property type="match status" value="1"/>
</dbReference>
<dbReference type="InterPro" id="IPR011335">
    <property type="entry name" value="Restrct_endonuc-II-like"/>
</dbReference>
<proteinExistence type="predicted"/>
<dbReference type="InterPro" id="IPR019080">
    <property type="entry name" value="YqaJ_viral_recombinase"/>
</dbReference>
<dbReference type="InterPro" id="IPR011604">
    <property type="entry name" value="PDDEXK-like_dom_sf"/>
</dbReference>
<reference evidence="3" key="1">
    <citation type="journal article" date="2020" name="Nature">
        <title>Giant virus diversity and host interactions through global metagenomics.</title>
        <authorList>
            <person name="Schulz F."/>
            <person name="Roux S."/>
            <person name="Paez-Espino D."/>
            <person name="Jungbluth S."/>
            <person name="Walsh D.A."/>
            <person name="Denef V.J."/>
            <person name="McMahon K.D."/>
            <person name="Konstantinidis K.T."/>
            <person name="Eloe-Fadrosh E.A."/>
            <person name="Kyrpides N.C."/>
            <person name="Woyke T."/>
        </authorList>
    </citation>
    <scope>NUCLEOTIDE SEQUENCE</scope>
    <source>
        <strain evidence="3">GVMAG-M-3300018428-16</strain>
    </source>
</reference>
<dbReference type="SUPFAM" id="SSF52980">
    <property type="entry name" value="Restriction endonuclease-like"/>
    <property type="match status" value="1"/>
</dbReference>
<evidence type="ECO:0000259" key="2">
    <source>
        <dbReference type="Pfam" id="PF09588"/>
    </source>
</evidence>
<dbReference type="CDD" id="cd22343">
    <property type="entry name" value="PDDEXK_lambda_exonuclease-like"/>
    <property type="match status" value="1"/>
</dbReference>
<dbReference type="InterPro" id="IPR017482">
    <property type="entry name" value="Lambda-type_endonuclease"/>
</dbReference>
<organism evidence="3">
    <name type="scientific">viral metagenome</name>
    <dbReference type="NCBI Taxonomy" id="1070528"/>
    <lineage>
        <taxon>unclassified sequences</taxon>
        <taxon>metagenomes</taxon>
        <taxon>organismal metagenomes</taxon>
    </lineage>
</organism>
<sequence>MMNLIKPLTDEELDKMNDEIELEEYEAEEYFKSIDEEMKIELFEFCFEMFNNLHLETIHLSCEENFDDFMVTNVTSMLRVHCDTVEPYSNKLSNLSDELKDIVFEYIVTYSEKMFYTHVTPRRSYDKTFIRFKPNIEKVKQKIEYIRSKPQPEQRTDAWYESRYNMITASSVGKIFETKSALNSIIYEKCKPFTLTNQTSAGALGWGIKYEPVSVMFYESYYKCKVEDFGCITHDKYSFLGASPDGIVVSEDSYRYGRMLEIKNPISRKITGNPKKMYWIQMQMQMEVCNMNECDFLETKFSEYANDEEFNNDGTFSSTTQGQLKGIILQFTIDENTVYEYLPLYSSETEYCIFKNEMLIKYGEENIVRTIYYKLDHYSCILVLRNKEWISYAIPKIEEVWNTIVKERVDGYDHRAPKERKKKTCMIDINDMNNSQDIITEMFCPDMNTSDDKISDMFPHDMITSQRASQKSIMKVRTESFDETSTKLNTTDEESTNANI</sequence>
<evidence type="ECO:0000313" key="3">
    <source>
        <dbReference type="EMBL" id="QHS95025.1"/>
    </source>
</evidence>
<protein>
    <recommendedName>
        <fullName evidence="2">YqaJ viral recombinase domain-containing protein</fullName>
    </recommendedName>
</protein>
<dbReference type="InterPro" id="IPR051703">
    <property type="entry name" value="NF-kappa-B_Signaling_Reg"/>
</dbReference>
<dbReference type="NCBIfam" id="TIGR03033">
    <property type="entry name" value="phage_rel_nuc"/>
    <property type="match status" value="1"/>
</dbReference>
<dbReference type="PANTHER" id="PTHR46609:SF8">
    <property type="entry name" value="YQAJ VIRAL RECOMBINASE DOMAIN-CONTAINING PROTEIN"/>
    <property type="match status" value="1"/>
</dbReference>
<accession>A0A6C0BRF9</accession>
<name>A0A6C0BRF9_9ZZZZ</name>
<evidence type="ECO:0000256" key="1">
    <source>
        <dbReference type="SAM" id="MobiDB-lite"/>
    </source>
</evidence>
<dbReference type="Gene3D" id="3.90.320.10">
    <property type="match status" value="1"/>
</dbReference>
<feature type="domain" description="YqaJ viral recombinase" evidence="2">
    <location>
        <begin position="159"/>
        <end position="291"/>
    </location>
</feature>